<dbReference type="CDD" id="cd06121">
    <property type="entry name" value="cupin_YML079wp"/>
    <property type="match status" value="1"/>
</dbReference>
<dbReference type="EMBL" id="CAJEWB010000005">
    <property type="protein sequence ID" value="CAD2072292.1"/>
    <property type="molecule type" value="Genomic_DNA"/>
</dbReference>
<dbReference type="PANTHER" id="PTHR33387">
    <property type="entry name" value="RMLC-LIKE JELLY ROLL FOLD PROTEIN"/>
    <property type="match status" value="1"/>
</dbReference>
<evidence type="ECO:0000259" key="1">
    <source>
        <dbReference type="Pfam" id="PF06172"/>
    </source>
</evidence>
<keyword evidence="3" id="KW-1185">Reference proteome</keyword>
<proteinExistence type="predicted"/>
<feature type="domain" description="DUF985" evidence="1">
    <location>
        <begin position="5"/>
        <end position="134"/>
    </location>
</feature>
<dbReference type="InterPro" id="IPR009327">
    <property type="entry name" value="Cupin_DUF985"/>
</dbReference>
<reference evidence="2 3" key="1">
    <citation type="submission" date="2020-07" db="EMBL/GenBank/DDBJ databases">
        <authorList>
            <person name="Criscuolo A."/>
        </authorList>
    </citation>
    <scope>NUCLEOTIDE SEQUENCE [LARGE SCALE GENOMIC DNA]</scope>
    <source>
        <strain evidence="2">CIP107946</strain>
    </source>
</reference>
<dbReference type="InterPro" id="IPR011051">
    <property type="entry name" value="RmlC_Cupin_sf"/>
</dbReference>
<dbReference type="InterPro" id="IPR014710">
    <property type="entry name" value="RmlC-like_jellyroll"/>
</dbReference>
<dbReference type="AlphaFoldDB" id="A0A6V7R5Y6"/>
<accession>A0A6V7R5Y6</accession>
<dbReference type="Gene3D" id="2.60.120.10">
    <property type="entry name" value="Jelly Rolls"/>
    <property type="match status" value="1"/>
</dbReference>
<name>A0A6V7R5Y6_9BACL</name>
<dbReference type="Pfam" id="PF06172">
    <property type="entry name" value="Cupin_5"/>
    <property type="match status" value="1"/>
</dbReference>
<dbReference type="RefSeq" id="WP_186076384.1">
    <property type="nucleotide sequence ID" value="NZ_CAJEWB010000005.1"/>
</dbReference>
<dbReference type="Proteomes" id="UP000588186">
    <property type="component" value="Unassembled WGS sequence"/>
</dbReference>
<gene>
    <name evidence="2" type="ORF">JEOPIN946_00390</name>
</gene>
<evidence type="ECO:0000313" key="2">
    <source>
        <dbReference type="EMBL" id="CAD2072292.1"/>
    </source>
</evidence>
<dbReference type="SUPFAM" id="SSF51182">
    <property type="entry name" value="RmlC-like cupins"/>
    <property type="match status" value="1"/>
</dbReference>
<dbReference type="InterPro" id="IPR039935">
    <property type="entry name" value="YML079W-like"/>
</dbReference>
<organism evidence="2 3">
    <name type="scientific">Phocicoccus pinnipedialis</name>
    <dbReference type="NCBI Taxonomy" id="110845"/>
    <lineage>
        <taxon>Bacteria</taxon>
        <taxon>Bacillati</taxon>
        <taxon>Bacillota</taxon>
        <taxon>Bacilli</taxon>
        <taxon>Bacillales</taxon>
        <taxon>Salinicoccaceae</taxon>
        <taxon>Phocicoccus</taxon>
    </lineage>
</organism>
<comment type="caution">
    <text evidence="2">The sequence shown here is derived from an EMBL/GenBank/DDBJ whole genome shotgun (WGS) entry which is preliminary data.</text>
</comment>
<evidence type="ECO:0000313" key="3">
    <source>
        <dbReference type="Proteomes" id="UP000588186"/>
    </source>
</evidence>
<dbReference type="PANTHER" id="PTHR33387:SF3">
    <property type="entry name" value="DUF985 DOMAIN-CONTAINING PROTEIN"/>
    <property type="match status" value="1"/>
</dbReference>
<sequence>MKNSQYWVKHLNLERHVEGGYFRQILKSESRHGERALYTSIYFLLEHGNPSHLHQLTADEVWYYHAGHTLTVHMIYESGEYEAIKLGTDVENGEVLQAVVPKGTIFGSSVENEGEYALVSCMVAPGFEFDDFKLFTQDELMKKFPQHEAIIRKYALKEIE</sequence>
<protein>
    <recommendedName>
        <fullName evidence="1">DUF985 domain-containing protein</fullName>
    </recommendedName>
</protein>